<evidence type="ECO:0000256" key="5">
    <source>
        <dbReference type="ARBA" id="ARBA00023004"/>
    </source>
</evidence>
<dbReference type="PROSITE" id="PS50903">
    <property type="entry name" value="RUBREDOXIN_LIKE"/>
    <property type="match status" value="1"/>
</dbReference>
<dbReference type="GO" id="GO:0005506">
    <property type="term" value="F:iron ion binding"/>
    <property type="evidence" value="ECO:0007669"/>
    <property type="project" value="InterPro"/>
</dbReference>
<sequence>MILKGSKTEKNLYKTFAGESRARNKYTFYAEKAGEEGLQYIKSVFLQTAENEMAHAREVFRRYLKLVKSTAENLQDASEGESLESSKLYKEFEQVARSEGFTEIADFYKELREVEEHHMERFSYIRKNLINGKEFKRNQDVMWQCMNCGYIHIGKEAPEICPLCKFPRGYFKIYCEDFK</sequence>
<dbReference type="OrthoDB" id="9799749at2"/>
<dbReference type="PROSITE" id="PS50905">
    <property type="entry name" value="FERRITIN_LIKE"/>
    <property type="match status" value="1"/>
</dbReference>
<dbReference type="Proteomes" id="UP000192468">
    <property type="component" value="Unassembled WGS sequence"/>
</dbReference>
<proteinExistence type="predicted"/>
<dbReference type="EMBL" id="FWXH01000006">
    <property type="protein sequence ID" value="SMC23789.1"/>
    <property type="molecule type" value="Genomic_DNA"/>
</dbReference>
<dbReference type="GO" id="GO:0016491">
    <property type="term" value="F:oxidoreductase activity"/>
    <property type="evidence" value="ECO:0007669"/>
    <property type="project" value="InterPro"/>
</dbReference>
<dbReference type="RefSeq" id="WP_084115634.1">
    <property type="nucleotide sequence ID" value="NZ_FWXH01000006.1"/>
</dbReference>
<reference evidence="8 9" key="1">
    <citation type="submission" date="2017-04" db="EMBL/GenBank/DDBJ databases">
        <authorList>
            <person name="Afonso C.L."/>
            <person name="Miller P.J."/>
            <person name="Scott M.A."/>
            <person name="Spackman E."/>
            <person name="Goraichik I."/>
            <person name="Dimitrov K.M."/>
            <person name="Suarez D.L."/>
            <person name="Swayne D.E."/>
        </authorList>
    </citation>
    <scope>NUCLEOTIDE SEQUENCE [LARGE SCALE GENOMIC DNA]</scope>
    <source>
        <strain evidence="8 9">DSM 12555</strain>
    </source>
</reference>
<dbReference type="Gene3D" id="1.20.1260.10">
    <property type="match status" value="1"/>
</dbReference>
<dbReference type="InterPro" id="IPR048574">
    <property type="entry name" value="RUBY_RBDX"/>
</dbReference>
<name>A0A1W1XIJ8_9CLOT</name>
<evidence type="ECO:0000259" key="7">
    <source>
        <dbReference type="PROSITE" id="PS50905"/>
    </source>
</evidence>
<dbReference type="InterPro" id="IPR052364">
    <property type="entry name" value="Rubrerythrin"/>
</dbReference>
<dbReference type="InterPro" id="IPR012347">
    <property type="entry name" value="Ferritin-like"/>
</dbReference>
<dbReference type="CDD" id="cd00729">
    <property type="entry name" value="rubredoxin_SM"/>
    <property type="match status" value="1"/>
</dbReference>
<evidence type="ECO:0000259" key="6">
    <source>
        <dbReference type="PROSITE" id="PS50903"/>
    </source>
</evidence>
<dbReference type="CDD" id="cd01041">
    <property type="entry name" value="Rubrerythrin"/>
    <property type="match status" value="1"/>
</dbReference>
<feature type="domain" description="Rubredoxin-like" evidence="6">
    <location>
        <begin position="140"/>
        <end position="174"/>
    </location>
</feature>
<organism evidence="8 9">
    <name type="scientific">Clostridium acidisoli DSM 12555</name>
    <dbReference type="NCBI Taxonomy" id="1121291"/>
    <lineage>
        <taxon>Bacteria</taxon>
        <taxon>Bacillati</taxon>
        <taxon>Bacillota</taxon>
        <taxon>Clostridia</taxon>
        <taxon>Eubacteriales</taxon>
        <taxon>Clostridiaceae</taxon>
        <taxon>Clostridium</taxon>
    </lineage>
</organism>
<feature type="domain" description="Ferritin-like diiron" evidence="7">
    <location>
        <begin position="2"/>
        <end position="133"/>
    </location>
</feature>
<protein>
    <submittedName>
        <fullName evidence="8">Rubrerythrin</fullName>
    </submittedName>
</protein>
<keyword evidence="5" id="KW-0408">Iron</keyword>
<dbReference type="SUPFAM" id="SSF47240">
    <property type="entry name" value="Ferritin-like"/>
    <property type="match status" value="1"/>
</dbReference>
<dbReference type="InterPro" id="IPR003251">
    <property type="entry name" value="Rr_diiron-bd_dom"/>
</dbReference>
<evidence type="ECO:0000256" key="2">
    <source>
        <dbReference type="ARBA" id="ARBA00022448"/>
    </source>
</evidence>
<keyword evidence="3" id="KW-0479">Metal-binding</keyword>
<accession>A0A1W1XIJ8</accession>
<keyword evidence="2" id="KW-0813">Transport</keyword>
<dbReference type="InterPro" id="IPR024934">
    <property type="entry name" value="Rubredoxin-like_dom"/>
</dbReference>
<gene>
    <name evidence="8" type="ORF">SAMN02745134_01985</name>
</gene>
<dbReference type="Gene3D" id="2.20.28.10">
    <property type="match status" value="1"/>
</dbReference>
<dbReference type="Pfam" id="PF21349">
    <property type="entry name" value="RUBY_RBDX"/>
    <property type="match status" value="1"/>
</dbReference>
<dbReference type="PANTHER" id="PTHR43865">
    <property type="entry name" value="RUBRERYTHRIN-RELATED"/>
    <property type="match status" value="1"/>
</dbReference>
<keyword evidence="4" id="KW-0249">Electron transport</keyword>
<evidence type="ECO:0000256" key="3">
    <source>
        <dbReference type="ARBA" id="ARBA00022723"/>
    </source>
</evidence>
<dbReference type="PANTHER" id="PTHR43865:SF1">
    <property type="entry name" value="RUBRERYTHRIN-RELATED"/>
    <property type="match status" value="1"/>
</dbReference>
<comment type="cofactor">
    <cofactor evidence="1">
        <name>Fe(3+)</name>
        <dbReference type="ChEBI" id="CHEBI:29034"/>
    </cofactor>
</comment>
<evidence type="ECO:0000313" key="8">
    <source>
        <dbReference type="EMBL" id="SMC23789.1"/>
    </source>
</evidence>
<dbReference type="SUPFAM" id="SSF57802">
    <property type="entry name" value="Rubredoxin-like"/>
    <property type="match status" value="1"/>
</dbReference>
<dbReference type="STRING" id="1121291.SAMN02745134_01985"/>
<keyword evidence="9" id="KW-1185">Reference proteome</keyword>
<dbReference type="InterPro" id="IPR009040">
    <property type="entry name" value="Ferritin-like_diiron"/>
</dbReference>
<evidence type="ECO:0000256" key="1">
    <source>
        <dbReference type="ARBA" id="ARBA00001965"/>
    </source>
</evidence>
<evidence type="ECO:0000256" key="4">
    <source>
        <dbReference type="ARBA" id="ARBA00022982"/>
    </source>
</evidence>
<dbReference type="InterPro" id="IPR009078">
    <property type="entry name" value="Ferritin-like_SF"/>
</dbReference>
<dbReference type="AlphaFoldDB" id="A0A1W1XIJ8"/>
<evidence type="ECO:0000313" key="9">
    <source>
        <dbReference type="Proteomes" id="UP000192468"/>
    </source>
</evidence>
<dbReference type="Pfam" id="PF02915">
    <property type="entry name" value="Rubrerythrin"/>
    <property type="match status" value="1"/>
</dbReference>